<evidence type="ECO:0000313" key="1">
    <source>
        <dbReference type="EMBL" id="CAI9931650.1"/>
    </source>
</evidence>
<protein>
    <submittedName>
        <fullName evidence="2">Hypothetical_protein</fullName>
    </submittedName>
</protein>
<comment type="caution">
    <text evidence="1">The sequence shown here is derived from an EMBL/GenBank/DDBJ whole genome shotgun (WGS) entry which is preliminary data.</text>
</comment>
<accession>A0AA86P583</accession>
<name>A0AA86P583_9EUKA</name>
<reference evidence="2 3" key="2">
    <citation type="submission" date="2024-07" db="EMBL/GenBank/DDBJ databases">
        <authorList>
            <person name="Akdeniz Z."/>
        </authorList>
    </citation>
    <scope>NUCLEOTIDE SEQUENCE [LARGE SCALE GENOMIC DNA]</scope>
</reference>
<keyword evidence="3" id="KW-1185">Reference proteome</keyword>
<proteinExistence type="predicted"/>
<dbReference type="EMBL" id="CAXDID020000142">
    <property type="protein sequence ID" value="CAL6039409.1"/>
    <property type="molecule type" value="Genomic_DNA"/>
</dbReference>
<dbReference type="AlphaFoldDB" id="A0AA86P583"/>
<reference evidence="1" key="1">
    <citation type="submission" date="2023-06" db="EMBL/GenBank/DDBJ databases">
        <authorList>
            <person name="Kurt Z."/>
        </authorList>
    </citation>
    <scope>NUCLEOTIDE SEQUENCE</scope>
</reference>
<organism evidence="1">
    <name type="scientific">Hexamita inflata</name>
    <dbReference type="NCBI Taxonomy" id="28002"/>
    <lineage>
        <taxon>Eukaryota</taxon>
        <taxon>Metamonada</taxon>
        <taxon>Diplomonadida</taxon>
        <taxon>Hexamitidae</taxon>
        <taxon>Hexamitinae</taxon>
        <taxon>Hexamita</taxon>
    </lineage>
</organism>
<dbReference type="EMBL" id="CATOUU010000495">
    <property type="protein sequence ID" value="CAI9931650.1"/>
    <property type="molecule type" value="Genomic_DNA"/>
</dbReference>
<dbReference type="Proteomes" id="UP001642409">
    <property type="component" value="Unassembled WGS sequence"/>
</dbReference>
<gene>
    <name evidence="1" type="ORF">HINF_LOCUS19295</name>
    <name evidence="2" type="ORF">HINF_LOCUS37842</name>
</gene>
<evidence type="ECO:0000313" key="3">
    <source>
        <dbReference type="Proteomes" id="UP001642409"/>
    </source>
</evidence>
<evidence type="ECO:0000313" key="2">
    <source>
        <dbReference type="EMBL" id="CAL6039409.1"/>
    </source>
</evidence>
<sequence length="161" mass="18354">MGCDDSSNVESNENVMSEVDAMSRIISDQLELLIDKKRSLHRKLKDQENEERDRLALTYLQVDQNISIREILSISFVNLKNEHKLHSKEALVAASNILYQCGLFGCQKDEFEAYLTKLGYCLIISNVDVSLVSLQNQKISPEMVQRLLDRMDAGEESSNLE</sequence>